<dbReference type="AlphaFoldDB" id="A0A418YDG7"/>
<organism evidence="1 2">
    <name type="scientific">Motilimonas pumila</name>
    <dbReference type="NCBI Taxonomy" id="2303987"/>
    <lineage>
        <taxon>Bacteria</taxon>
        <taxon>Pseudomonadati</taxon>
        <taxon>Pseudomonadota</taxon>
        <taxon>Gammaproteobacteria</taxon>
        <taxon>Alteromonadales</taxon>
        <taxon>Alteromonadales genera incertae sedis</taxon>
        <taxon>Motilimonas</taxon>
    </lineage>
</organism>
<name>A0A418YDG7_9GAMM</name>
<accession>A0A418YDG7</accession>
<proteinExistence type="predicted"/>
<dbReference type="EMBL" id="QZCH01000015">
    <property type="protein sequence ID" value="RJG42592.1"/>
    <property type="molecule type" value="Genomic_DNA"/>
</dbReference>
<keyword evidence="2" id="KW-1185">Reference proteome</keyword>
<comment type="caution">
    <text evidence="1">The sequence shown here is derived from an EMBL/GenBank/DDBJ whole genome shotgun (WGS) entry which is preliminary data.</text>
</comment>
<sequence>MKGAELISPELVNDFKILSCFNTDNHEQGIKIHSECAPELIDAAKRLFDKGLITRDDGGYLTDIGAKTAEDLEALLIKLR</sequence>
<reference evidence="1 2" key="1">
    <citation type="submission" date="2018-09" db="EMBL/GenBank/DDBJ databases">
        <authorList>
            <person name="Wang F."/>
        </authorList>
    </citation>
    <scope>NUCLEOTIDE SEQUENCE [LARGE SCALE GENOMIC DNA]</scope>
    <source>
        <strain evidence="1 2">PLHSC7-2</strain>
    </source>
</reference>
<dbReference type="Pfam" id="PF18918">
    <property type="entry name" value="DUF5669"/>
    <property type="match status" value="1"/>
</dbReference>
<dbReference type="RefSeq" id="WP_119911018.1">
    <property type="nucleotide sequence ID" value="NZ_QZCH01000015.1"/>
</dbReference>
<dbReference type="InterPro" id="IPR013468">
    <property type="entry name" value="CHP02647"/>
</dbReference>
<evidence type="ECO:0000313" key="1">
    <source>
        <dbReference type="EMBL" id="RJG42592.1"/>
    </source>
</evidence>
<dbReference type="OrthoDB" id="5600572at2"/>
<gene>
    <name evidence="1" type="ORF">D1Z90_12035</name>
</gene>
<protein>
    <submittedName>
        <fullName evidence="1">TIGR02647 family protein</fullName>
    </submittedName>
</protein>
<evidence type="ECO:0000313" key="2">
    <source>
        <dbReference type="Proteomes" id="UP000283255"/>
    </source>
</evidence>
<dbReference type="NCBIfam" id="TIGR02647">
    <property type="entry name" value="DNA"/>
    <property type="match status" value="1"/>
</dbReference>
<dbReference type="Proteomes" id="UP000283255">
    <property type="component" value="Unassembled WGS sequence"/>
</dbReference>
<reference evidence="1 2" key="2">
    <citation type="submission" date="2019-01" db="EMBL/GenBank/DDBJ databases">
        <title>Motilimonas pumilus sp. nov., isolated from the gut of sea cucumber (Apostichopus japonicus).</title>
        <authorList>
            <person name="Wang F.-Q."/>
            <person name="Ren L.-H."/>
            <person name="Lin Y.-W."/>
            <person name="Sun G.-H."/>
            <person name="Du Z.-J."/>
            <person name="Zhao J.-X."/>
            <person name="Liu X.-J."/>
            <person name="Liu L.-J."/>
        </authorList>
    </citation>
    <scope>NUCLEOTIDE SEQUENCE [LARGE SCALE GENOMIC DNA]</scope>
    <source>
        <strain evidence="1 2">PLHSC7-2</strain>
    </source>
</reference>